<keyword evidence="16" id="KW-1185">Reference proteome</keyword>
<keyword evidence="10" id="KW-0594">Phospholipid biosynthesis</keyword>
<name>A0A926E6U9_9FIRM</name>
<feature type="transmembrane region" description="Helical" evidence="14">
    <location>
        <begin position="120"/>
        <end position="139"/>
    </location>
</feature>
<proteinExistence type="inferred from homology"/>
<dbReference type="InterPro" id="IPR004570">
    <property type="entry name" value="Phosphatidylglycerol_P_synth"/>
</dbReference>
<dbReference type="RefSeq" id="WP_249295222.1">
    <property type="nucleotide sequence ID" value="NZ_JACRSV010000002.1"/>
</dbReference>
<accession>A0A926E6U9</accession>
<keyword evidence="5 13" id="KW-0808">Transferase</keyword>
<reference evidence="15" key="1">
    <citation type="submission" date="2020-08" db="EMBL/GenBank/DDBJ databases">
        <title>Genome public.</title>
        <authorList>
            <person name="Liu C."/>
            <person name="Sun Q."/>
        </authorList>
    </citation>
    <scope>NUCLEOTIDE SEQUENCE</scope>
    <source>
        <strain evidence="15">NSJ-33</strain>
    </source>
</reference>
<comment type="caution">
    <text evidence="15">The sequence shown here is derived from an EMBL/GenBank/DDBJ whole genome shotgun (WGS) entry which is preliminary data.</text>
</comment>
<keyword evidence="11" id="KW-1208">Phospholipid metabolism</keyword>
<comment type="subcellular location">
    <subcellularLocation>
        <location evidence="2">Membrane</location>
        <topology evidence="2">Multi-pass membrane protein</topology>
    </subcellularLocation>
</comment>
<dbReference type="InterPro" id="IPR043130">
    <property type="entry name" value="CDP-OH_PTrfase_TM_dom"/>
</dbReference>
<protein>
    <recommendedName>
        <fullName evidence="12">Phosphatidylglycerophosphate synthase</fullName>
    </recommendedName>
</protein>
<evidence type="ECO:0000256" key="7">
    <source>
        <dbReference type="ARBA" id="ARBA00022989"/>
    </source>
</evidence>
<dbReference type="PROSITE" id="PS00379">
    <property type="entry name" value="CDP_ALCOHOL_P_TRANSF"/>
    <property type="match status" value="1"/>
</dbReference>
<evidence type="ECO:0000256" key="8">
    <source>
        <dbReference type="ARBA" id="ARBA00023098"/>
    </source>
</evidence>
<evidence type="ECO:0000256" key="13">
    <source>
        <dbReference type="RuleBase" id="RU003750"/>
    </source>
</evidence>
<dbReference type="InterPro" id="IPR000462">
    <property type="entry name" value="CDP-OH_P_trans"/>
</dbReference>
<dbReference type="InterPro" id="IPR048254">
    <property type="entry name" value="CDP_ALCOHOL_P_TRANSF_CS"/>
</dbReference>
<evidence type="ECO:0000256" key="2">
    <source>
        <dbReference type="ARBA" id="ARBA00004141"/>
    </source>
</evidence>
<dbReference type="Gene3D" id="1.20.120.1760">
    <property type="match status" value="1"/>
</dbReference>
<evidence type="ECO:0000256" key="5">
    <source>
        <dbReference type="ARBA" id="ARBA00022679"/>
    </source>
</evidence>
<keyword evidence="4" id="KW-0444">Lipid biosynthesis</keyword>
<evidence type="ECO:0000256" key="14">
    <source>
        <dbReference type="SAM" id="Phobius"/>
    </source>
</evidence>
<evidence type="ECO:0000256" key="10">
    <source>
        <dbReference type="ARBA" id="ARBA00023209"/>
    </source>
</evidence>
<keyword evidence="8" id="KW-0443">Lipid metabolism</keyword>
<evidence type="ECO:0000256" key="3">
    <source>
        <dbReference type="ARBA" id="ARBA00010441"/>
    </source>
</evidence>
<dbReference type="AlphaFoldDB" id="A0A926E6U9"/>
<dbReference type="PIRSF" id="PIRSF000847">
    <property type="entry name" value="Phos_ph_gly_syn"/>
    <property type="match status" value="1"/>
</dbReference>
<evidence type="ECO:0000256" key="11">
    <source>
        <dbReference type="ARBA" id="ARBA00023264"/>
    </source>
</evidence>
<dbReference type="Proteomes" id="UP000610760">
    <property type="component" value="Unassembled WGS sequence"/>
</dbReference>
<feature type="transmembrane region" description="Helical" evidence="14">
    <location>
        <begin position="89"/>
        <end position="108"/>
    </location>
</feature>
<gene>
    <name evidence="15" type="ORF">H8710_09215</name>
</gene>
<comment type="similarity">
    <text evidence="3 13">Belongs to the CDP-alcohol phosphatidyltransferase class-I family.</text>
</comment>
<feature type="transmembrane region" description="Helical" evidence="14">
    <location>
        <begin position="145"/>
        <end position="166"/>
    </location>
</feature>
<dbReference type="EMBL" id="JACRSV010000002">
    <property type="protein sequence ID" value="MBC8560246.1"/>
    <property type="molecule type" value="Genomic_DNA"/>
</dbReference>
<keyword evidence="7 14" id="KW-1133">Transmembrane helix</keyword>
<evidence type="ECO:0000256" key="1">
    <source>
        <dbReference type="ARBA" id="ARBA00003973"/>
    </source>
</evidence>
<dbReference type="GO" id="GO:0016020">
    <property type="term" value="C:membrane"/>
    <property type="evidence" value="ECO:0007669"/>
    <property type="project" value="UniProtKB-SubCell"/>
</dbReference>
<dbReference type="PANTHER" id="PTHR14269:SF11">
    <property type="entry name" value="CDP-DIACYLGLYCEROL--GLYCEROL-3-PHOSPHATE 3-PHOSPHATIDYLTRANSFERASE"/>
    <property type="match status" value="1"/>
</dbReference>
<evidence type="ECO:0000256" key="12">
    <source>
        <dbReference type="ARBA" id="ARBA00033018"/>
    </source>
</evidence>
<sequence length="176" mass="19852">MNLPNALTIVRLILVPVFAAAYFLVPENYFYLPAIILLLSGLTDMLDGYFARRFHEITPLGQFLDPLADKLTMFTVIICLSVSHRAVLMLFLIFVVKELALAVIGLALLKSWRNSIPAKWYGKVTTILLYALLCAALIFPKMPESLLFTLALIPAAFIILSFIFYLKEIIKRKDAL</sequence>
<dbReference type="GO" id="GO:0046474">
    <property type="term" value="P:glycerophospholipid biosynthetic process"/>
    <property type="evidence" value="ECO:0007669"/>
    <property type="project" value="TreeGrafter"/>
</dbReference>
<dbReference type="GO" id="GO:0008444">
    <property type="term" value="F:CDP-diacylglycerol-glycerol-3-phosphate 3-phosphatidyltransferase activity"/>
    <property type="evidence" value="ECO:0007669"/>
    <property type="project" value="InterPro"/>
</dbReference>
<evidence type="ECO:0000313" key="15">
    <source>
        <dbReference type="EMBL" id="MBC8560246.1"/>
    </source>
</evidence>
<keyword evidence="6 14" id="KW-0812">Transmembrane</keyword>
<dbReference type="PANTHER" id="PTHR14269">
    <property type="entry name" value="CDP-DIACYLGLYCEROL--GLYCEROL-3-PHOSPHATE 3-PHOSPHATIDYLTRANSFERASE-RELATED"/>
    <property type="match status" value="1"/>
</dbReference>
<evidence type="ECO:0000256" key="9">
    <source>
        <dbReference type="ARBA" id="ARBA00023136"/>
    </source>
</evidence>
<dbReference type="InterPro" id="IPR050324">
    <property type="entry name" value="CDP-alcohol_PTase-I"/>
</dbReference>
<evidence type="ECO:0000313" key="16">
    <source>
        <dbReference type="Proteomes" id="UP000610760"/>
    </source>
</evidence>
<comment type="function">
    <text evidence="1">This protein catalyzes the committed step to the synthesis of the acidic phospholipids.</text>
</comment>
<evidence type="ECO:0000256" key="4">
    <source>
        <dbReference type="ARBA" id="ARBA00022516"/>
    </source>
</evidence>
<evidence type="ECO:0000256" key="6">
    <source>
        <dbReference type="ARBA" id="ARBA00022692"/>
    </source>
</evidence>
<dbReference type="Pfam" id="PF01066">
    <property type="entry name" value="CDP-OH_P_transf"/>
    <property type="match status" value="1"/>
</dbReference>
<keyword evidence="9 14" id="KW-0472">Membrane</keyword>
<organism evidence="15 16">
    <name type="scientific">Fumia xinanensis</name>
    <dbReference type="NCBI Taxonomy" id="2763659"/>
    <lineage>
        <taxon>Bacteria</taxon>
        <taxon>Bacillati</taxon>
        <taxon>Bacillota</taxon>
        <taxon>Clostridia</taxon>
        <taxon>Eubacteriales</taxon>
        <taxon>Oscillospiraceae</taxon>
        <taxon>Fumia</taxon>
    </lineage>
</organism>